<dbReference type="SUPFAM" id="SSF81901">
    <property type="entry name" value="HCP-like"/>
    <property type="match status" value="1"/>
</dbReference>
<dbReference type="RefSeq" id="XP_001309837.1">
    <property type="nucleotide sequence ID" value="XM_001309836.1"/>
</dbReference>
<dbReference type="InterPro" id="IPR011990">
    <property type="entry name" value="TPR-like_helical_dom_sf"/>
</dbReference>
<dbReference type="CDD" id="cd06463">
    <property type="entry name" value="p23_like"/>
    <property type="match status" value="1"/>
</dbReference>
<dbReference type="KEGG" id="tva:4754684"/>
<evidence type="ECO:0000313" key="2">
    <source>
        <dbReference type="EMBL" id="EAX96907.1"/>
    </source>
</evidence>
<name>A2FDV1_TRIV3</name>
<reference evidence="2" key="2">
    <citation type="journal article" date="2007" name="Science">
        <title>Draft genome sequence of the sexually transmitted pathogen Trichomonas vaginalis.</title>
        <authorList>
            <person name="Carlton J.M."/>
            <person name="Hirt R.P."/>
            <person name="Silva J.C."/>
            <person name="Delcher A.L."/>
            <person name="Schatz M."/>
            <person name="Zhao Q."/>
            <person name="Wortman J.R."/>
            <person name="Bidwell S.L."/>
            <person name="Alsmark U.C.M."/>
            <person name="Besteiro S."/>
            <person name="Sicheritz-Ponten T."/>
            <person name="Noel C.J."/>
            <person name="Dacks J.B."/>
            <person name="Foster P.G."/>
            <person name="Simillion C."/>
            <person name="Van de Peer Y."/>
            <person name="Miranda-Saavedra D."/>
            <person name="Barton G.J."/>
            <person name="Westrop G.D."/>
            <person name="Mueller S."/>
            <person name="Dessi D."/>
            <person name="Fiori P.L."/>
            <person name="Ren Q."/>
            <person name="Paulsen I."/>
            <person name="Zhang H."/>
            <person name="Bastida-Corcuera F.D."/>
            <person name="Simoes-Barbosa A."/>
            <person name="Brown M.T."/>
            <person name="Hayes R.D."/>
            <person name="Mukherjee M."/>
            <person name="Okumura C.Y."/>
            <person name="Schneider R."/>
            <person name="Smith A.J."/>
            <person name="Vanacova S."/>
            <person name="Villalvazo M."/>
            <person name="Haas B.J."/>
            <person name="Pertea M."/>
            <person name="Feldblyum T.V."/>
            <person name="Utterback T.R."/>
            <person name="Shu C.L."/>
            <person name="Osoegawa K."/>
            <person name="de Jong P.J."/>
            <person name="Hrdy I."/>
            <person name="Horvathova L."/>
            <person name="Zubacova Z."/>
            <person name="Dolezal P."/>
            <person name="Malik S.B."/>
            <person name="Logsdon J.M. Jr."/>
            <person name="Henze K."/>
            <person name="Gupta A."/>
            <person name="Wang C.C."/>
            <person name="Dunne R.L."/>
            <person name="Upcroft J.A."/>
            <person name="Upcroft P."/>
            <person name="White O."/>
            <person name="Salzberg S.L."/>
            <person name="Tang P."/>
            <person name="Chiu C.-H."/>
            <person name="Lee Y.-S."/>
            <person name="Embley T.M."/>
            <person name="Coombs G.H."/>
            <person name="Mottram J.C."/>
            <person name="Tachezy J."/>
            <person name="Fraser-Liggett C.M."/>
            <person name="Johnson P.J."/>
        </authorList>
    </citation>
    <scope>NUCLEOTIDE SEQUENCE [LARGE SCALE GENOMIC DNA]</scope>
    <source>
        <strain evidence="2">G3</strain>
    </source>
</reference>
<keyword evidence="1" id="KW-0472">Membrane</keyword>
<dbReference type="SMR" id="A2FDV1"/>
<protein>
    <recommendedName>
        <fullName evidence="4">CS domain-containing protein</fullName>
    </recommendedName>
</protein>
<evidence type="ECO:0008006" key="4">
    <source>
        <dbReference type="Google" id="ProtNLM"/>
    </source>
</evidence>
<dbReference type="VEuPathDB" id="TrichDB:TVAGG3_0728810"/>
<dbReference type="Proteomes" id="UP000001542">
    <property type="component" value="Unassembled WGS sequence"/>
</dbReference>
<evidence type="ECO:0000313" key="3">
    <source>
        <dbReference type="Proteomes" id="UP000001542"/>
    </source>
</evidence>
<gene>
    <name evidence="2" type="ORF">TVAG_272350</name>
</gene>
<reference evidence="2" key="1">
    <citation type="submission" date="2006-10" db="EMBL/GenBank/DDBJ databases">
        <authorList>
            <person name="Amadeo P."/>
            <person name="Zhao Q."/>
            <person name="Wortman J."/>
            <person name="Fraser-Liggett C."/>
            <person name="Carlton J."/>
        </authorList>
    </citation>
    <scope>NUCLEOTIDE SEQUENCE</scope>
    <source>
        <strain evidence="2">G3</strain>
    </source>
</reference>
<accession>A2FDV1</accession>
<dbReference type="VEuPathDB" id="TrichDB:TVAG_272350"/>
<dbReference type="EMBL" id="DS113738">
    <property type="protein sequence ID" value="EAX96907.1"/>
    <property type="molecule type" value="Genomic_DNA"/>
</dbReference>
<dbReference type="AlphaFoldDB" id="A2FDV1"/>
<keyword evidence="1" id="KW-1133">Transmembrane helix</keyword>
<dbReference type="OMA" id="AGLATHW"/>
<dbReference type="InParanoid" id="A2FDV1"/>
<organism evidence="2 3">
    <name type="scientific">Trichomonas vaginalis (strain ATCC PRA-98 / G3)</name>
    <dbReference type="NCBI Taxonomy" id="412133"/>
    <lineage>
        <taxon>Eukaryota</taxon>
        <taxon>Metamonada</taxon>
        <taxon>Parabasalia</taxon>
        <taxon>Trichomonadida</taxon>
        <taxon>Trichomonadidae</taxon>
        <taxon>Trichomonas</taxon>
    </lineage>
</organism>
<keyword evidence="1" id="KW-0812">Transmembrane</keyword>
<evidence type="ECO:0000256" key="1">
    <source>
        <dbReference type="SAM" id="Phobius"/>
    </source>
</evidence>
<keyword evidence="3" id="KW-1185">Reference proteome</keyword>
<feature type="transmembrane region" description="Helical" evidence="1">
    <location>
        <begin position="401"/>
        <end position="422"/>
    </location>
</feature>
<sequence length="433" mass="49091">MDIEHSVLDNGFKYGYQVTQTDKQVTLTFNFIDPVHVDQFTIMYDSNKHNIIVKRRNKDVLLQGHLYDADDSVIEHSVVGRSLILKINKQHYDPWPVVINSDLDGDIDGKSAFLLCLLEDAQSNFAKAYEMLEKAVEMGYIPAILYQASVLCNPENPYTVTNIDKSLELYGSVFKKTSDATVGLDYARLLLKHERSEEAENILLQIEDRNLDAKYELACLYMDKLGKPEVAYQRFNELNHKNYREAMVKLAYMLENGIGTEVDRVAADMMRRSYQNLPTNVDLSVQLSPKKANLQRSTETLEISPVAKVAPEISNDIIAHEIERQPIQKVVSSSMFTEVMPKEPVKEKVNTAIGGAFEHERISNSPRKEISQGSHFDVDEQRQLLDIAQAHNYGEPKPTDWKFIGTMVAIGVGAGLATHWLIKLITKVAKKKE</sequence>
<proteinExistence type="predicted"/>
<dbReference type="Gene3D" id="1.25.40.10">
    <property type="entry name" value="Tetratricopeptide repeat domain"/>
    <property type="match status" value="1"/>
</dbReference>